<name>A0ACD3AWE6_9AGAR</name>
<sequence>MASRTRHTVSLEIKFPAASCKSKSGVLRSENFPYPFDERDLTRFAKKAGYTEPATFSQLRERYCIKVTDGESQCQIGQDGLINIDQPLLHYYHKTFLPVSDRHRGIRNRDSNERSSIANLCKNNKFIDMGGMRVSLRRTIRVPDNGKEHLLPPNMGAFKLYNVADYADKLPKSVVSKGGLFMAIYQREALWIHFVSTKSSASHAVKVSIGDVNALTGLPRDRPTPQGKQDYAAVKNHGGQIWLVRLTLFALMGGDIKSGTRTGFPLRQVLSVDGSESVAMPLGKGYTVEGQVTGKEDVGGLQLDVFDEYPNTVQFNREDNRAALPVYMTPRKLGLTSGSVIYMEDLNQPVKLQLSTRNWPRTLGTQVRILAKHKVLGAMIYAKTFTGKTIELPYKASSTIDELKETIQAIEGIPVDQQCLIFGGRLLQGEQSFSDYNLEAGSTFYLVMCLRGGGPYLLDQDQSSETIVGFAAGGWITQKIIRDSLPPQAYNFSGGRRLHISVINAAHFSSITGLPAPPTPVSTQTYLDSGLPWFKLYEENAPNANNPSIGAALAGVKSVAMIDRERTGAGQATSAQQGCGYCTYEMATLRLIPCGHVVCDDCTDGLSVNRCPACPKHVTSRQRFAAPMRLPGQEDGDGLDSFSMDERIVALKRVAGTNEIVSFKLREHDVSELCGEI</sequence>
<dbReference type="EMBL" id="ML208319">
    <property type="protein sequence ID" value="TFK70050.1"/>
    <property type="molecule type" value="Genomic_DNA"/>
</dbReference>
<organism evidence="1 2">
    <name type="scientific">Pluteus cervinus</name>
    <dbReference type="NCBI Taxonomy" id="181527"/>
    <lineage>
        <taxon>Eukaryota</taxon>
        <taxon>Fungi</taxon>
        <taxon>Dikarya</taxon>
        <taxon>Basidiomycota</taxon>
        <taxon>Agaricomycotina</taxon>
        <taxon>Agaricomycetes</taxon>
        <taxon>Agaricomycetidae</taxon>
        <taxon>Agaricales</taxon>
        <taxon>Pluteineae</taxon>
        <taxon>Pluteaceae</taxon>
        <taxon>Pluteus</taxon>
    </lineage>
</organism>
<evidence type="ECO:0000313" key="1">
    <source>
        <dbReference type="EMBL" id="TFK70050.1"/>
    </source>
</evidence>
<dbReference type="Proteomes" id="UP000308600">
    <property type="component" value="Unassembled WGS sequence"/>
</dbReference>
<keyword evidence="2" id="KW-1185">Reference proteome</keyword>
<reference evidence="1 2" key="1">
    <citation type="journal article" date="2019" name="Nat. Ecol. Evol.">
        <title>Megaphylogeny resolves global patterns of mushroom evolution.</title>
        <authorList>
            <person name="Varga T."/>
            <person name="Krizsan K."/>
            <person name="Foldi C."/>
            <person name="Dima B."/>
            <person name="Sanchez-Garcia M."/>
            <person name="Sanchez-Ramirez S."/>
            <person name="Szollosi G.J."/>
            <person name="Szarkandi J.G."/>
            <person name="Papp V."/>
            <person name="Albert L."/>
            <person name="Andreopoulos W."/>
            <person name="Angelini C."/>
            <person name="Antonin V."/>
            <person name="Barry K.W."/>
            <person name="Bougher N.L."/>
            <person name="Buchanan P."/>
            <person name="Buyck B."/>
            <person name="Bense V."/>
            <person name="Catcheside P."/>
            <person name="Chovatia M."/>
            <person name="Cooper J."/>
            <person name="Damon W."/>
            <person name="Desjardin D."/>
            <person name="Finy P."/>
            <person name="Geml J."/>
            <person name="Haridas S."/>
            <person name="Hughes K."/>
            <person name="Justo A."/>
            <person name="Karasinski D."/>
            <person name="Kautmanova I."/>
            <person name="Kiss B."/>
            <person name="Kocsube S."/>
            <person name="Kotiranta H."/>
            <person name="LaButti K.M."/>
            <person name="Lechner B.E."/>
            <person name="Liimatainen K."/>
            <person name="Lipzen A."/>
            <person name="Lukacs Z."/>
            <person name="Mihaltcheva S."/>
            <person name="Morgado L.N."/>
            <person name="Niskanen T."/>
            <person name="Noordeloos M.E."/>
            <person name="Ohm R.A."/>
            <person name="Ortiz-Santana B."/>
            <person name="Ovrebo C."/>
            <person name="Racz N."/>
            <person name="Riley R."/>
            <person name="Savchenko A."/>
            <person name="Shiryaev A."/>
            <person name="Soop K."/>
            <person name="Spirin V."/>
            <person name="Szebenyi C."/>
            <person name="Tomsovsky M."/>
            <person name="Tulloss R.E."/>
            <person name="Uehling J."/>
            <person name="Grigoriev I.V."/>
            <person name="Vagvolgyi C."/>
            <person name="Papp T."/>
            <person name="Martin F.M."/>
            <person name="Miettinen O."/>
            <person name="Hibbett D.S."/>
            <person name="Nagy L.G."/>
        </authorList>
    </citation>
    <scope>NUCLEOTIDE SEQUENCE [LARGE SCALE GENOMIC DNA]</scope>
    <source>
        <strain evidence="1 2">NL-1719</strain>
    </source>
</reference>
<gene>
    <name evidence="1" type="ORF">BDN72DRAFT_896745</name>
</gene>
<evidence type="ECO:0000313" key="2">
    <source>
        <dbReference type="Proteomes" id="UP000308600"/>
    </source>
</evidence>
<protein>
    <submittedName>
        <fullName evidence="1">Ubiquitin-domain-containing protein</fullName>
    </submittedName>
</protein>
<proteinExistence type="predicted"/>
<accession>A0ACD3AWE6</accession>